<feature type="transmembrane region" description="Helical" evidence="1">
    <location>
        <begin position="6"/>
        <end position="27"/>
    </location>
</feature>
<protein>
    <submittedName>
        <fullName evidence="3">TadG-like protein</fullName>
    </submittedName>
</protein>
<dbReference type="Proteomes" id="UP000182660">
    <property type="component" value="Unassembled WGS sequence"/>
</dbReference>
<sequence>MKNQQGVAMIIFVIIAPILMTTFFIGLQGARALQNKSRIEDAVDMANMAVISQKSTEKQAAKALADEYMRTYMTGENNSIKVNVEKLGCYDSAACRKDSANGKSIYIESKLSAVSNHDYWFKNPFSDESSYDVAAASTSRKFQGKPADVYFIADMSGSMTSPFKAKRNGKSKFEVLAGVIKRVTADLEIYNSRHTYKHRVALTGYNYYTYHRATNGAIYEARQYNQNNINIRYVVDNMLKVKPLGRQSSGSYGYFYDMLLTSEFKTFNDQIALFRPRGVTASDQGIMRAAQIADRAVDLNDNQVFIILSDGNDTYPWVTRDLVQAGMCSKIKKLFNNKKSLHGEDITVTFAVIGIDYNVKSFPAMSTCVGPDNVYHASSGEDVYKNIINLISEESGRLVTH</sequence>
<reference evidence="3 4" key="1">
    <citation type="submission" date="2016-11" db="EMBL/GenBank/DDBJ databases">
        <authorList>
            <person name="Klemetsen T."/>
        </authorList>
    </citation>
    <scope>NUCLEOTIDE SEQUENCE [LARGE SCALE GENOMIC DNA]</scope>
    <source>
        <strain evidence="3">MT 2528</strain>
    </source>
</reference>
<proteinExistence type="predicted"/>
<keyword evidence="4" id="KW-1185">Reference proteome</keyword>
<name>A0ABY1HG65_9GAMM</name>
<evidence type="ECO:0000313" key="3">
    <source>
        <dbReference type="EMBL" id="SGY90786.1"/>
    </source>
</evidence>
<keyword evidence="1" id="KW-0812">Transmembrane</keyword>
<dbReference type="GeneID" id="61295909"/>
<evidence type="ECO:0000313" key="4">
    <source>
        <dbReference type="Proteomes" id="UP000182660"/>
    </source>
</evidence>
<accession>A0ABY1HG65</accession>
<dbReference type="PROSITE" id="PS50234">
    <property type="entry name" value="VWFA"/>
    <property type="match status" value="1"/>
</dbReference>
<feature type="domain" description="VWFA" evidence="2">
    <location>
        <begin position="148"/>
        <end position="391"/>
    </location>
</feature>
<dbReference type="Pfam" id="PF07811">
    <property type="entry name" value="TadE"/>
    <property type="match status" value="1"/>
</dbReference>
<evidence type="ECO:0000256" key="1">
    <source>
        <dbReference type="SAM" id="Phobius"/>
    </source>
</evidence>
<dbReference type="InterPro" id="IPR002035">
    <property type="entry name" value="VWF_A"/>
</dbReference>
<organism evidence="3 4">
    <name type="scientific">Moritella viscosa</name>
    <dbReference type="NCBI Taxonomy" id="80854"/>
    <lineage>
        <taxon>Bacteria</taxon>
        <taxon>Pseudomonadati</taxon>
        <taxon>Pseudomonadota</taxon>
        <taxon>Gammaproteobacteria</taxon>
        <taxon>Alteromonadales</taxon>
        <taxon>Moritellaceae</taxon>
        <taxon>Moritella</taxon>
    </lineage>
</organism>
<dbReference type="EMBL" id="FPLJ01000050">
    <property type="protein sequence ID" value="SGY90786.1"/>
    <property type="molecule type" value="Genomic_DNA"/>
</dbReference>
<comment type="caution">
    <text evidence="3">The sequence shown here is derived from an EMBL/GenBank/DDBJ whole genome shotgun (WGS) entry which is preliminary data.</text>
</comment>
<evidence type="ECO:0000259" key="2">
    <source>
        <dbReference type="PROSITE" id="PS50234"/>
    </source>
</evidence>
<keyword evidence="1" id="KW-0472">Membrane</keyword>
<dbReference type="Gene3D" id="3.40.50.410">
    <property type="entry name" value="von Willebrand factor, type A domain"/>
    <property type="match status" value="1"/>
</dbReference>
<gene>
    <name evidence="3" type="ORF">MT2528_2005</name>
</gene>
<dbReference type="InterPro" id="IPR012495">
    <property type="entry name" value="TadE-like_dom"/>
</dbReference>
<keyword evidence="1" id="KW-1133">Transmembrane helix</keyword>
<dbReference type="RefSeq" id="WP_045111859.1">
    <property type="nucleotide sequence ID" value="NZ_CAWQZC010000156.1"/>
</dbReference>
<dbReference type="SUPFAM" id="SSF53300">
    <property type="entry name" value="vWA-like"/>
    <property type="match status" value="1"/>
</dbReference>
<dbReference type="InterPro" id="IPR036465">
    <property type="entry name" value="vWFA_dom_sf"/>
</dbReference>